<feature type="chain" id="PRO_5040485228" evidence="1">
    <location>
        <begin position="18"/>
        <end position="110"/>
    </location>
</feature>
<dbReference type="InterPro" id="IPR036084">
    <property type="entry name" value="Ser_inhib-like_sf"/>
</dbReference>
<evidence type="ECO:0000313" key="3">
    <source>
        <dbReference type="Proteomes" id="UP000829999"/>
    </source>
</evidence>
<name>A0A9R0ELX3_SPOFR</name>
<keyword evidence="3" id="KW-1185">Reference proteome</keyword>
<dbReference type="OrthoDB" id="6950547at2759"/>
<evidence type="ECO:0000256" key="1">
    <source>
        <dbReference type="SAM" id="SignalP"/>
    </source>
</evidence>
<dbReference type="Gene3D" id="2.10.25.10">
    <property type="entry name" value="Laminin"/>
    <property type="match status" value="1"/>
</dbReference>
<dbReference type="Pfam" id="PF01826">
    <property type="entry name" value="TIL"/>
    <property type="match status" value="1"/>
</dbReference>
<feature type="domain" description="TIL" evidence="2">
    <location>
        <begin position="24"/>
        <end position="86"/>
    </location>
</feature>
<reference evidence="4" key="1">
    <citation type="submission" date="2025-08" db="UniProtKB">
        <authorList>
            <consortium name="RefSeq"/>
        </authorList>
    </citation>
    <scope>IDENTIFICATION</scope>
    <source>
        <tissue evidence="4">Whole larval tissue</tissue>
    </source>
</reference>
<evidence type="ECO:0000313" key="4">
    <source>
        <dbReference type="RefSeq" id="XP_035444088.1"/>
    </source>
</evidence>
<evidence type="ECO:0000259" key="2">
    <source>
        <dbReference type="Pfam" id="PF01826"/>
    </source>
</evidence>
<dbReference type="GeneID" id="118271929"/>
<keyword evidence="1" id="KW-0732">Signal</keyword>
<feature type="signal peptide" evidence="1">
    <location>
        <begin position="1"/>
        <end position="17"/>
    </location>
</feature>
<gene>
    <name evidence="4" type="primary">LOC118271929</name>
</gene>
<dbReference type="InterPro" id="IPR002919">
    <property type="entry name" value="TIL_dom"/>
</dbReference>
<sequence length="110" mass="12415">MKLAAVVFLFILDVVVSITLRKECPNGEVHRSCEFTMEYTCWVRRDRMERVKTPAKRLAHCRAGCYCKKGLVREYPGGPCIAAAGCRNRKLQSVLKNLPTGSQFGFRTAC</sequence>
<dbReference type="RefSeq" id="XP_035444088.1">
    <property type="nucleotide sequence ID" value="XM_035588195.2"/>
</dbReference>
<dbReference type="AlphaFoldDB" id="A0A9R0ELX3"/>
<dbReference type="Proteomes" id="UP000829999">
    <property type="component" value="Chromosome 5"/>
</dbReference>
<organism evidence="3 4">
    <name type="scientific">Spodoptera frugiperda</name>
    <name type="common">Fall armyworm</name>
    <dbReference type="NCBI Taxonomy" id="7108"/>
    <lineage>
        <taxon>Eukaryota</taxon>
        <taxon>Metazoa</taxon>
        <taxon>Ecdysozoa</taxon>
        <taxon>Arthropoda</taxon>
        <taxon>Hexapoda</taxon>
        <taxon>Insecta</taxon>
        <taxon>Pterygota</taxon>
        <taxon>Neoptera</taxon>
        <taxon>Endopterygota</taxon>
        <taxon>Lepidoptera</taxon>
        <taxon>Glossata</taxon>
        <taxon>Ditrysia</taxon>
        <taxon>Noctuoidea</taxon>
        <taxon>Noctuidae</taxon>
        <taxon>Amphipyrinae</taxon>
        <taxon>Spodoptera</taxon>
    </lineage>
</organism>
<dbReference type="SUPFAM" id="SSF57567">
    <property type="entry name" value="Serine protease inhibitors"/>
    <property type="match status" value="1"/>
</dbReference>
<proteinExistence type="predicted"/>
<protein>
    <submittedName>
        <fullName evidence="4">Uncharacterized protein LOC118271929</fullName>
    </submittedName>
</protein>
<accession>A0A9R0ELX3</accession>